<keyword evidence="2" id="KW-1185">Reference proteome</keyword>
<reference evidence="1 2" key="1">
    <citation type="submission" date="2024-10" db="EMBL/GenBank/DDBJ databases">
        <title>Updated reference genomes for cyclostephanoid diatoms.</title>
        <authorList>
            <person name="Roberts W.R."/>
            <person name="Alverson A.J."/>
        </authorList>
    </citation>
    <scope>NUCLEOTIDE SEQUENCE [LARGE SCALE GENOMIC DNA]</scope>
    <source>
        <strain evidence="1 2">AJA010-31</strain>
    </source>
</reference>
<dbReference type="AlphaFoldDB" id="A0ABD3MXJ2"/>
<proteinExistence type="predicted"/>
<dbReference type="Proteomes" id="UP001530400">
    <property type="component" value="Unassembled WGS sequence"/>
</dbReference>
<evidence type="ECO:0000313" key="2">
    <source>
        <dbReference type="Proteomes" id="UP001530400"/>
    </source>
</evidence>
<gene>
    <name evidence="1" type="ORF">ACHAWO_009639</name>
</gene>
<sequence>MRCTSILLTFKSSNLRRFVVSRLQSQKDGHNTTTATGNSTSLEDEFYGMATGAEESTAAGSVIYRA</sequence>
<dbReference type="EMBL" id="JALLPJ020001343">
    <property type="protein sequence ID" value="KAL3768620.1"/>
    <property type="molecule type" value="Genomic_DNA"/>
</dbReference>
<evidence type="ECO:0000313" key="1">
    <source>
        <dbReference type="EMBL" id="KAL3768620.1"/>
    </source>
</evidence>
<accession>A0ABD3MXJ2</accession>
<comment type="caution">
    <text evidence="1">The sequence shown here is derived from an EMBL/GenBank/DDBJ whole genome shotgun (WGS) entry which is preliminary data.</text>
</comment>
<organism evidence="1 2">
    <name type="scientific">Cyclotella atomus</name>
    <dbReference type="NCBI Taxonomy" id="382360"/>
    <lineage>
        <taxon>Eukaryota</taxon>
        <taxon>Sar</taxon>
        <taxon>Stramenopiles</taxon>
        <taxon>Ochrophyta</taxon>
        <taxon>Bacillariophyta</taxon>
        <taxon>Coscinodiscophyceae</taxon>
        <taxon>Thalassiosirophycidae</taxon>
        <taxon>Stephanodiscales</taxon>
        <taxon>Stephanodiscaceae</taxon>
        <taxon>Cyclotella</taxon>
    </lineage>
</organism>
<protein>
    <submittedName>
        <fullName evidence="1">Uncharacterized protein</fullName>
    </submittedName>
</protein>
<name>A0ABD3MXJ2_9STRA</name>